<evidence type="ECO:0000256" key="3">
    <source>
        <dbReference type="ARBA" id="ARBA00023125"/>
    </source>
</evidence>
<reference evidence="6" key="1">
    <citation type="submission" date="2020-02" db="EMBL/GenBank/DDBJ databases">
        <authorList>
            <person name="Meier V. D."/>
        </authorList>
    </citation>
    <scope>NUCLEOTIDE SEQUENCE</scope>
    <source>
        <strain evidence="6">AVDCRST_MAG30</strain>
    </source>
</reference>
<gene>
    <name evidence="6" type="ORF">AVDCRST_MAG30-3166</name>
</gene>
<evidence type="ECO:0000256" key="4">
    <source>
        <dbReference type="ARBA" id="ARBA00023163"/>
    </source>
</evidence>
<comment type="similarity">
    <text evidence="1">Belongs to the LysR transcriptional regulatory family.</text>
</comment>
<dbReference type="GO" id="GO:0003677">
    <property type="term" value="F:DNA binding"/>
    <property type="evidence" value="ECO:0007669"/>
    <property type="project" value="UniProtKB-KW"/>
</dbReference>
<accession>A0A6J4TIL3</accession>
<dbReference type="Gene3D" id="1.10.10.10">
    <property type="entry name" value="Winged helix-like DNA-binding domain superfamily/Winged helix DNA-binding domain"/>
    <property type="match status" value="1"/>
</dbReference>
<organism evidence="6">
    <name type="scientific">uncultured Solirubrobacteraceae bacterium</name>
    <dbReference type="NCBI Taxonomy" id="1162706"/>
    <lineage>
        <taxon>Bacteria</taxon>
        <taxon>Bacillati</taxon>
        <taxon>Actinomycetota</taxon>
        <taxon>Thermoleophilia</taxon>
        <taxon>Solirubrobacterales</taxon>
        <taxon>Solirubrobacteraceae</taxon>
        <taxon>environmental samples</taxon>
    </lineage>
</organism>
<evidence type="ECO:0000256" key="1">
    <source>
        <dbReference type="ARBA" id="ARBA00009437"/>
    </source>
</evidence>
<dbReference type="PANTHER" id="PTHR30346">
    <property type="entry name" value="TRANSCRIPTIONAL DUAL REGULATOR HCAR-RELATED"/>
    <property type="match status" value="1"/>
</dbReference>
<evidence type="ECO:0000256" key="2">
    <source>
        <dbReference type="ARBA" id="ARBA00023015"/>
    </source>
</evidence>
<dbReference type="GO" id="GO:0003700">
    <property type="term" value="F:DNA-binding transcription factor activity"/>
    <property type="evidence" value="ECO:0007669"/>
    <property type="project" value="InterPro"/>
</dbReference>
<keyword evidence="4" id="KW-0804">Transcription</keyword>
<evidence type="ECO:0000313" key="6">
    <source>
        <dbReference type="EMBL" id="CAA9522966.1"/>
    </source>
</evidence>
<evidence type="ECO:0000259" key="5">
    <source>
        <dbReference type="PROSITE" id="PS50931"/>
    </source>
</evidence>
<dbReference type="EMBL" id="CADCVS010000405">
    <property type="protein sequence ID" value="CAA9522966.1"/>
    <property type="molecule type" value="Genomic_DNA"/>
</dbReference>
<dbReference type="GO" id="GO:0032993">
    <property type="term" value="C:protein-DNA complex"/>
    <property type="evidence" value="ECO:0007669"/>
    <property type="project" value="TreeGrafter"/>
</dbReference>
<protein>
    <submittedName>
        <fullName evidence="6">Transcriptional regulator, LysR family</fullName>
    </submittedName>
</protein>
<keyword evidence="3" id="KW-0238">DNA-binding</keyword>
<dbReference type="PANTHER" id="PTHR30346:SF0">
    <property type="entry name" value="HCA OPERON TRANSCRIPTIONAL ACTIVATOR HCAR"/>
    <property type="match status" value="1"/>
</dbReference>
<dbReference type="SUPFAM" id="SSF46785">
    <property type="entry name" value="Winged helix' DNA-binding domain"/>
    <property type="match status" value="1"/>
</dbReference>
<dbReference type="PROSITE" id="PS50931">
    <property type="entry name" value="HTH_LYSR"/>
    <property type="match status" value="1"/>
</dbReference>
<dbReference type="InterPro" id="IPR036390">
    <property type="entry name" value="WH_DNA-bd_sf"/>
</dbReference>
<dbReference type="InterPro" id="IPR036388">
    <property type="entry name" value="WH-like_DNA-bd_sf"/>
</dbReference>
<name>A0A6J4TIL3_9ACTN</name>
<keyword evidence="2" id="KW-0805">Transcription regulation</keyword>
<proteinExistence type="inferred from homology"/>
<dbReference type="InterPro" id="IPR000847">
    <property type="entry name" value="LysR_HTH_N"/>
</dbReference>
<feature type="domain" description="HTH lysR-type" evidence="5">
    <location>
        <begin position="1"/>
        <end position="41"/>
    </location>
</feature>
<feature type="non-terminal residue" evidence="6">
    <location>
        <position position="41"/>
    </location>
</feature>
<dbReference type="Pfam" id="PF00126">
    <property type="entry name" value="HTH_1"/>
    <property type="match status" value="1"/>
</dbReference>
<sequence length="41" mass="4606">MAGLRELRVFVAVAERLSFTRAAEELGLTQQTVSKTIRDLE</sequence>
<dbReference type="AlphaFoldDB" id="A0A6J4TIL3"/>